<accession>A0A8D9UHL6</accession>
<sequence length="140" mass="16606">MVYKIIGDFNTDSFESMLSKIGKYYKFIYQDDNLYLALAQYKFRDEAYATLKKSLKPARNFIVREVNEKNIMNENDFVIEWCRDNLVAIEKQRYEIEKQQKLRDTMKALDNFEHILAEQEKAKKSQETDNINKKGGNNIG</sequence>
<name>A0A8D9UHL6_9VIRU</name>
<dbReference type="EMBL" id="BK029940">
    <property type="protein sequence ID" value="DAD55660.1"/>
    <property type="molecule type" value="Genomic_DNA"/>
</dbReference>
<evidence type="ECO:0000313" key="1">
    <source>
        <dbReference type="EMBL" id="DAD55660.1"/>
    </source>
</evidence>
<organism evidence="1">
    <name type="scientific">Bacteriophage sp</name>
    <dbReference type="NCBI Taxonomy" id="38018"/>
    <lineage>
        <taxon>Viruses</taxon>
    </lineage>
</organism>
<proteinExistence type="predicted"/>
<protein>
    <submittedName>
        <fullName evidence="1">Uncharacterized protein</fullName>
    </submittedName>
</protein>
<reference evidence="1" key="1">
    <citation type="journal article" date="2021" name="Proc. Natl. Acad. Sci. U.S.A.">
        <title>A Catalog of Tens of Thousands of Viruses from Human Metagenomes Reveals Hidden Associations with Chronic Diseases.</title>
        <authorList>
            <person name="Tisza M.J."/>
            <person name="Buck C.B."/>
        </authorList>
    </citation>
    <scope>NUCLEOTIDE SEQUENCE</scope>
    <source>
        <strain evidence="1">CtOZu12</strain>
    </source>
</reference>